<dbReference type="RefSeq" id="WP_190348904.1">
    <property type="nucleotide sequence ID" value="NZ_JACJPY010000001.1"/>
</dbReference>
<dbReference type="Pfam" id="PF01933">
    <property type="entry name" value="CofD"/>
    <property type="match status" value="1"/>
</dbReference>
<dbReference type="InterPro" id="IPR002882">
    <property type="entry name" value="CofD"/>
</dbReference>
<dbReference type="CDD" id="cd07187">
    <property type="entry name" value="YvcK_like"/>
    <property type="match status" value="1"/>
</dbReference>
<keyword evidence="3" id="KW-0812">Transmembrane</keyword>
<keyword evidence="3" id="KW-0472">Membrane</keyword>
<keyword evidence="3" id="KW-1133">Transmembrane helix</keyword>
<evidence type="ECO:0000256" key="2">
    <source>
        <dbReference type="HAMAP-Rule" id="MF_00973"/>
    </source>
</evidence>
<dbReference type="GO" id="GO:0005737">
    <property type="term" value="C:cytoplasm"/>
    <property type="evidence" value="ECO:0007669"/>
    <property type="project" value="UniProtKB-SubCell"/>
</dbReference>
<comment type="similarity">
    <text evidence="2">Belongs to the gluconeogenesis factor family.</text>
</comment>
<reference evidence="4" key="2">
    <citation type="submission" date="2020-08" db="EMBL/GenBank/DDBJ databases">
        <authorList>
            <person name="Chen M."/>
            <person name="Teng W."/>
            <person name="Zhao L."/>
            <person name="Hu C."/>
            <person name="Zhou Y."/>
            <person name="Han B."/>
            <person name="Song L."/>
            <person name="Shu W."/>
        </authorList>
    </citation>
    <scope>NUCLEOTIDE SEQUENCE</scope>
    <source>
        <strain evidence="4">FACHB-1277</strain>
    </source>
</reference>
<dbReference type="AlphaFoldDB" id="A0A926UPA0"/>
<dbReference type="GO" id="GO:0008360">
    <property type="term" value="P:regulation of cell shape"/>
    <property type="evidence" value="ECO:0007669"/>
    <property type="project" value="UniProtKB-UniRule"/>
</dbReference>
<sequence length="451" mass="49747">MKTTKKPQARRYRPIDKSTVRHKKWLRGLQWLLPGLLVKRWLFVSIIGVILIVLGIAISARLTPVLFISRLIGNVLDALVTILPRNLSAPIALLAGFVLLWVGQKRALGSITQVLLPNQDRELLDLLVSHRKLNRGPKIVTIGGGTGMSNLLRGLKQYSANITAIVTVADDGGSSGRLRREHGVLPPGDIRNCLAALADEEKLVTELFQYRFQNGEGLSGHSFGNLFLTAMSEVTGDLEKAIAASSQVLAVRGRVLPATLDHMVLWAEMEDGRYVEGESNIPKAKGRIKYIGCQPENPKGLPQAIADIYEADLIVIGPGSLYTSIIPNLLVPEIRQALRDRRVPSIFLCNIMSQVGETDGYRVSDYVRVLDEVAGLRLFDVVLVQKHLPSQRSLDHYASFGSHFTELDRDNLINIGCAVLTANVMKEKSNATVCHDSDSLAGAIMRWYNRQ</sequence>
<dbReference type="SUPFAM" id="SSF142338">
    <property type="entry name" value="CofD-like"/>
    <property type="match status" value="1"/>
</dbReference>
<accession>A0A926UPA0</accession>
<dbReference type="GO" id="GO:0043743">
    <property type="term" value="F:LPPG:FO 2-phospho-L-lactate transferase activity"/>
    <property type="evidence" value="ECO:0007669"/>
    <property type="project" value="InterPro"/>
</dbReference>
<organism evidence="4 5">
    <name type="scientific">Pseudanabaena cinerea FACHB-1277</name>
    <dbReference type="NCBI Taxonomy" id="2949581"/>
    <lineage>
        <taxon>Bacteria</taxon>
        <taxon>Bacillati</taxon>
        <taxon>Cyanobacteriota</taxon>
        <taxon>Cyanophyceae</taxon>
        <taxon>Pseudanabaenales</taxon>
        <taxon>Pseudanabaenaceae</taxon>
        <taxon>Pseudanabaena</taxon>
        <taxon>Pseudanabaena cinerea</taxon>
    </lineage>
</organism>
<evidence type="ECO:0000313" key="5">
    <source>
        <dbReference type="Proteomes" id="UP000631421"/>
    </source>
</evidence>
<dbReference type="PANTHER" id="PTHR30135">
    <property type="entry name" value="UNCHARACTERIZED PROTEIN YVCK-RELATED"/>
    <property type="match status" value="1"/>
</dbReference>
<keyword evidence="5" id="KW-1185">Reference proteome</keyword>
<name>A0A926UPA0_9CYAN</name>
<gene>
    <name evidence="4" type="ORF">H6F44_00195</name>
</gene>
<reference evidence="4" key="1">
    <citation type="journal article" date="2015" name="ISME J.">
        <title>Draft Genome Sequence of Streptomyces incarnatus NRRL8089, which Produces the Nucleoside Antibiotic Sinefungin.</title>
        <authorList>
            <person name="Oshima K."/>
            <person name="Hattori M."/>
            <person name="Shimizu H."/>
            <person name="Fukuda K."/>
            <person name="Nemoto M."/>
            <person name="Inagaki K."/>
            <person name="Tamura T."/>
        </authorList>
    </citation>
    <scope>NUCLEOTIDE SEQUENCE</scope>
    <source>
        <strain evidence="4">FACHB-1277</strain>
    </source>
</reference>
<comment type="function">
    <text evidence="2">Required for morphogenesis under gluconeogenic growth conditions.</text>
</comment>
<dbReference type="HAMAP" id="MF_00973">
    <property type="entry name" value="Gluconeogen_factor"/>
    <property type="match status" value="1"/>
</dbReference>
<evidence type="ECO:0000256" key="3">
    <source>
        <dbReference type="SAM" id="Phobius"/>
    </source>
</evidence>
<comment type="subcellular location">
    <subcellularLocation>
        <location evidence="2">Cytoplasm</location>
    </subcellularLocation>
</comment>
<dbReference type="EMBL" id="JACJPY010000001">
    <property type="protein sequence ID" value="MBD2148559.1"/>
    <property type="molecule type" value="Genomic_DNA"/>
</dbReference>
<protein>
    <recommendedName>
        <fullName evidence="2">Putative gluconeogenesis factor</fullName>
    </recommendedName>
</protein>
<keyword evidence="1 2" id="KW-0963">Cytoplasm</keyword>
<dbReference type="InterPro" id="IPR010119">
    <property type="entry name" value="Gluconeogen_factor"/>
</dbReference>
<comment type="caution">
    <text evidence="4">The sequence shown here is derived from an EMBL/GenBank/DDBJ whole genome shotgun (WGS) entry which is preliminary data.</text>
</comment>
<dbReference type="Proteomes" id="UP000631421">
    <property type="component" value="Unassembled WGS sequence"/>
</dbReference>
<evidence type="ECO:0000313" key="4">
    <source>
        <dbReference type="EMBL" id="MBD2148559.1"/>
    </source>
</evidence>
<dbReference type="PANTHER" id="PTHR30135:SF3">
    <property type="entry name" value="GLUCONEOGENESIS FACTOR-RELATED"/>
    <property type="match status" value="1"/>
</dbReference>
<dbReference type="Gene3D" id="3.40.50.10680">
    <property type="entry name" value="CofD-like domains"/>
    <property type="match status" value="1"/>
</dbReference>
<dbReference type="NCBIfam" id="TIGR01826">
    <property type="entry name" value="CofD_related"/>
    <property type="match status" value="1"/>
</dbReference>
<feature type="transmembrane region" description="Helical" evidence="3">
    <location>
        <begin position="41"/>
        <end position="62"/>
    </location>
</feature>
<evidence type="ECO:0000256" key="1">
    <source>
        <dbReference type="ARBA" id="ARBA00022490"/>
    </source>
</evidence>
<dbReference type="InterPro" id="IPR038136">
    <property type="entry name" value="CofD-like_dom_sf"/>
</dbReference>
<proteinExistence type="inferred from homology"/>